<evidence type="ECO:0000256" key="7">
    <source>
        <dbReference type="ARBA" id="ARBA00022989"/>
    </source>
</evidence>
<comment type="catalytic activity">
    <reaction evidence="10">
        <text>Mg(2+)(in) = Mg(2+)(out)</text>
        <dbReference type="Rhea" id="RHEA:29827"/>
        <dbReference type="ChEBI" id="CHEBI:18420"/>
    </reaction>
</comment>
<proteinExistence type="inferred from homology"/>
<comment type="similarity">
    <text evidence="2">Belongs to the CorA metal ion transporter (MIT) (TC 1.A.35) family.</text>
</comment>
<evidence type="ECO:0000256" key="11">
    <source>
        <dbReference type="ARBA" id="ARBA00045497"/>
    </source>
</evidence>
<keyword evidence="14" id="KW-1185">Reference proteome</keyword>
<organism evidence="13 14">
    <name type="scientific">Virgisporangium aurantiacum</name>
    <dbReference type="NCBI Taxonomy" id="175570"/>
    <lineage>
        <taxon>Bacteria</taxon>
        <taxon>Bacillati</taxon>
        <taxon>Actinomycetota</taxon>
        <taxon>Actinomycetes</taxon>
        <taxon>Micromonosporales</taxon>
        <taxon>Micromonosporaceae</taxon>
        <taxon>Virgisporangium</taxon>
    </lineage>
</organism>
<feature type="transmembrane region" description="Helical" evidence="12">
    <location>
        <begin position="300"/>
        <end position="319"/>
    </location>
</feature>
<comment type="caution">
    <text evidence="13">The sequence shown here is derived from an EMBL/GenBank/DDBJ whole genome shotgun (WGS) entry which is preliminary data.</text>
</comment>
<dbReference type="GO" id="GO:0005886">
    <property type="term" value="C:plasma membrane"/>
    <property type="evidence" value="ECO:0007669"/>
    <property type="project" value="UniProtKB-SubCell"/>
</dbReference>
<sequence>MLGAPPAPTDETQPPEVSENDAIVECGLYLDGVRRPERLNYTEALRVAREHGNGFVWLGLKEPVAGQLGHVAETFGLHELAVEDAVTRGQRPKVERYADMTFCTMRTARYVEHEELTASSEIVETGDMMMFIGEHFIITVRHGDACNLGRIRSQLDQRAELLRQGPWAVAYAVYDLVVDVYLDVVDSIEDDIDVIEEVVFATEARTGRHRSGRIQRIYQLKRELMEFKRAVLPLQRPLSGLVHREVVDLPKEIRRYFRDVHDHLNRASEQVLYFDDLLNSVLQARLAQVTVDQNNDMRKIAAWAGIAAVWTALAGIYGMNFKYMPELDWRFGYPAVWAILLIVTAVMYRGFRRSGWL</sequence>
<dbReference type="Gene3D" id="3.30.460.20">
    <property type="entry name" value="CorA soluble domain-like"/>
    <property type="match status" value="1"/>
</dbReference>
<dbReference type="GO" id="GO:0015095">
    <property type="term" value="F:magnesium ion transmembrane transporter activity"/>
    <property type="evidence" value="ECO:0007669"/>
    <property type="project" value="TreeGrafter"/>
</dbReference>
<dbReference type="GO" id="GO:0050897">
    <property type="term" value="F:cobalt ion binding"/>
    <property type="evidence" value="ECO:0007669"/>
    <property type="project" value="TreeGrafter"/>
</dbReference>
<evidence type="ECO:0000256" key="3">
    <source>
        <dbReference type="ARBA" id="ARBA00022448"/>
    </source>
</evidence>
<evidence type="ECO:0000256" key="6">
    <source>
        <dbReference type="ARBA" id="ARBA00022842"/>
    </source>
</evidence>
<gene>
    <name evidence="13" type="primary">corA</name>
    <name evidence="13" type="ORF">Vau01_072800</name>
</gene>
<accession>A0A8J3Z909</accession>
<dbReference type="SUPFAM" id="SSF143865">
    <property type="entry name" value="CorA soluble domain-like"/>
    <property type="match status" value="1"/>
</dbReference>
<dbReference type="CDD" id="cd12830">
    <property type="entry name" value="MtCorA-like"/>
    <property type="match status" value="1"/>
</dbReference>
<dbReference type="Pfam" id="PF01544">
    <property type="entry name" value="CorA"/>
    <property type="match status" value="1"/>
</dbReference>
<evidence type="ECO:0000256" key="5">
    <source>
        <dbReference type="ARBA" id="ARBA00022692"/>
    </source>
</evidence>
<evidence type="ECO:0000256" key="4">
    <source>
        <dbReference type="ARBA" id="ARBA00022475"/>
    </source>
</evidence>
<comment type="subcellular location">
    <subcellularLocation>
        <location evidence="1">Cell membrane</location>
        <topology evidence="1">Multi-pass membrane protein</topology>
    </subcellularLocation>
</comment>
<dbReference type="PANTHER" id="PTHR46494">
    <property type="entry name" value="CORA FAMILY METAL ION TRANSPORTER (EUROFUNG)"/>
    <property type="match status" value="1"/>
</dbReference>
<keyword evidence="6" id="KW-0460">Magnesium</keyword>
<dbReference type="InterPro" id="IPR045863">
    <property type="entry name" value="CorA_TM1_TM2"/>
</dbReference>
<evidence type="ECO:0000313" key="14">
    <source>
        <dbReference type="Proteomes" id="UP000612585"/>
    </source>
</evidence>
<dbReference type="GO" id="GO:0015087">
    <property type="term" value="F:cobalt ion transmembrane transporter activity"/>
    <property type="evidence" value="ECO:0007669"/>
    <property type="project" value="TreeGrafter"/>
</dbReference>
<protein>
    <submittedName>
        <fullName evidence="13">Magnesium transport protein CorA</fullName>
    </submittedName>
</protein>
<keyword evidence="8" id="KW-0406">Ion transport</keyword>
<keyword evidence="4" id="KW-1003">Cell membrane</keyword>
<dbReference type="InterPro" id="IPR045861">
    <property type="entry name" value="CorA_cytoplasmic_dom"/>
</dbReference>
<reference evidence="13" key="1">
    <citation type="submission" date="2021-01" db="EMBL/GenBank/DDBJ databases">
        <title>Whole genome shotgun sequence of Virgisporangium aurantiacum NBRC 16421.</title>
        <authorList>
            <person name="Komaki H."/>
            <person name="Tamura T."/>
        </authorList>
    </citation>
    <scope>NUCLEOTIDE SEQUENCE</scope>
    <source>
        <strain evidence="13">NBRC 16421</strain>
    </source>
</reference>
<name>A0A8J3Z909_9ACTN</name>
<keyword evidence="3" id="KW-0813">Transport</keyword>
<dbReference type="Proteomes" id="UP000612585">
    <property type="component" value="Unassembled WGS sequence"/>
</dbReference>
<keyword evidence="5 12" id="KW-0812">Transmembrane</keyword>
<dbReference type="SUPFAM" id="SSF144083">
    <property type="entry name" value="Magnesium transport protein CorA, transmembrane region"/>
    <property type="match status" value="1"/>
</dbReference>
<evidence type="ECO:0000256" key="8">
    <source>
        <dbReference type="ARBA" id="ARBA00023065"/>
    </source>
</evidence>
<evidence type="ECO:0000256" key="12">
    <source>
        <dbReference type="SAM" id="Phobius"/>
    </source>
</evidence>
<keyword evidence="9 12" id="KW-0472">Membrane</keyword>
<keyword evidence="7 12" id="KW-1133">Transmembrane helix</keyword>
<evidence type="ECO:0000256" key="9">
    <source>
        <dbReference type="ARBA" id="ARBA00023136"/>
    </source>
</evidence>
<dbReference type="EMBL" id="BOPG01000048">
    <property type="protein sequence ID" value="GIJ59764.1"/>
    <property type="molecule type" value="Genomic_DNA"/>
</dbReference>
<evidence type="ECO:0000256" key="1">
    <source>
        <dbReference type="ARBA" id="ARBA00004651"/>
    </source>
</evidence>
<evidence type="ECO:0000256" key="2">
    <source>
        <dbReference type="ARBA" id="ARBA00009765"/>
    </source>
</evidence>
<dbReference type="AlphaFoldDB" id="A0A8J3Z909"/>
<dbReference type="GO" id="GO:0000287">
    <property type="term" value="F:magnesium ion binding"/>
    <property type="evidence" value="ECO:0007669"/>
    <property type="project" value="TreeGrafter"/>
</dbReference>
<evidence type="ECO:0000256" key="10">
    <source>
        <dbReference type="ARBA" id="ARBA00034269"/>
    </source>
</evidence>
<evidence type="ECO:0000313" key="13">
    <source>
        <dbReference type="EMBL" id="GIJ59764.1"/>
    </source>
</evidence>
<dbReference type="Gene3D" id="1.20.58.340">
    <property type="entry name" value="Magnesium transport protein CorA, transmembrane region"/>
    <property type="match status" value="2"/>
</dbReference>
<dbReference type="FunFam" id="1.20.58.340:FF:000004">
    <property type="entry name" value="Magnesium transport protein CorA"/>
    <property type="match status" value="1"/>
</dbReference>
<dbReference type="InterPro" id="IPR002523">
    <property type="entry name" value="MgTranspt_CorA/ZnTranspt_ZntB"/>
</dbReference>
<dbReference type="PANTHER" id="PTHR46494:SF1">
    <property type="entry name" value="CORA FAMILY METAL ION TRANSPORTER (EUROFUNG)"/>
    <property type="match status" value="1"/>
</dbReference>
<feature type="transmembrane region" description="Helical" evidence="12">
    <location>
        <begin position="331"/>
        <end position="351"/>
    </location>
</feature>
<comment type="function">
    <text evidence="11">Mediates influx of magnesium ions. Alternates between open and closed states. Activated by low cytoplasmic Mg(2+) levels. Inactive when cytoplasmic Mg(2+) levels are high.</text>
</comment>